<proteinExistence type="predicted"/>
<dbReference type="RefSeq" id="WP_281359987.1">
    <property type="nucleotide sequence ID" value="NZ_CAIJCS010000019.1"/>
</dbReference>
<dbReference type="AlphaFoldDB" id="A0A6V6Y3S3"/>
<reference evidence="1 2" key="1">
    <citation type="submission" date="2020-06" db="EMBL/GenBank/DDBJ databases">
        <authorList>
            <person name="Criscuolo A."/>
        </authorList>
    </citation>
    <scope>NUCLEOTIDE SEQUENCE [LARGE SCALE GENOMIC DNA]</scope>
    <source>
        <strain evidence="1">1804121828</strain>
    </source>
</reference>
<evidence type="ECO:0000313" key="1">
    <source>
        <dbReference type="EMBL" id="CAC9931560.1"/>
    </source>
</evidence>
<protein>
    <submittedName>
        <fullName evidence="1">Uncharacterized protein</fullName>
    </submittedName>
</protein>
<dbReference type="Proteomes" id="UP000586454">
    <property type="component" value="Unassembled WGS sequence"/>
</dbReference>
<gene>
    <name evidence="1" type="ORF">PEPNEM18_01007</name>
</gene>
<comment type="caution">
    <text evidence="1">The sequence shown here is derived from an EMBL/GenBank/DDBJ whole genome shotgun (WGS) entry which is preliminary data.</text>
</comment>
<keyword evidence="2" id="KW-1185">Reference proteome</keyword>
<accession>A0A6V6Y3S3</accession>
<organism evidence="1 2">
    <name type="scientific">Aedoeadaptatus nemausensis</name>
    <dbReference type="NCBI Taxonomy" id="2582829"/>
    <lineage>
        <taxon>Bacteria</taxon>
        <taxon>Bacillati</taxon>
        <taxon>Bacillota</taxon>
        <taxon>Tissierellia</taxon>
        <taxon>Tissierellales</taxon>
        <taxon>Peptoniphilaceae</taxon>
        <taxon>Aedoeadaptatus</taxon>
    </lineage>
</organism>
<name>A0A6V6Y3S3_9FIRM</name>
<evidence type="ECO:0000313" key="2">
    <source>
        <dbReference type="Proteomes" id="UP000586454"/>
    </source>
</evidence>
<dbReference type="EMBL" id="CAIJCS010000019">
    <property type="protein sequence ID" value="CAC9931560.1"/>
    <property type="molecule type" value="Genomic_DNA"/>
</dbReference>
<sequence length="41" mass="4483">MINRLIQLLCRAKGDAYAEKSAKVTFSQLFCNSMSGLGIGF</sequence>